<dbReference type="Proteomes" id="UP000678499">
    <property type="component" value="Unassembled WGS sequence"/>
</dbReference>
<feature type="compositionally biased region" description="Basic and acidic residues" evidence="1">
    <location>
        <begin position="313"/>
        <end position="324"/>
    </location>
</feature>
<organism evidence="2">
    <name type="scientific">Notodromas monacha</name>
    <dbReference type="NCBI Taxonomy" id="399045"/>
    <lineage>
        <taxon>Eukaryota</taxon>
        <taxon>Metazoa</taxon>
        <taxon>Ecdysozoa</taxon>
        <taxon>Arthropoda</taxon>
        <taxon>Crustacea</taxon>
        <taxon>Oligostraca</taxon>
        <taxon>Ostracoda</taxon>
        <taxon>Podocopa</taxon>
        <taxon>Podocopida</taxon>
        <taxon>Cypridocopina</taxon>
        <taxon>Cypridoidea</taxon>
        <taxon>Cyprididae</taxon>
        <taxon>Notodromas</taxon>
    </lineage>
</organism>
<feature type="compositionally biased region" description="Basic residues" evidence="1">
    <location>
        <begin position="325"/>
        <end position="347"/>
    </location>
</feature>
<evidence type="ECO:0000313" key="3">
    <source>
        <dbReference type="Proteomes" id="UP000678499"/>
    </source>
</evidence>
<gene>
    <name evidence="2" type="ORF">NMOB1V02_LOCUS4103</name>
</gene>
<feature type="region of interest" description="Disordered" evidence="1">
    <location>
        <begin position="419"/>
        <end position="445"/>
    </location>
</feature>
<evidence type="ECO:0000313" key="2">
    <source>
        <dbReference type="EMBL" id="CAD7276336.1"/>
    </source>
</evidence>
<proteinExistence type="predicted"/>
<reference evidence="2" key="1">
    <citation type="submission" date="2020-11" db="EMBL/GenBank/DDBJ databases">
        <authorList>
            <person name="Tran Van P."/>
        </authorList>
    </citation>
    <scope>NUCLEOTIDE SEQUENCE</scope>
</reference>
<accession>A0A7R9GD30</accession>
<keyword evidence="3" id="KW-1185">Reference proteome</keyword>
<feature type="compositionally biased region" description="Polar residues" evidence="1">
    <location>
        <begin position="421"/>
        <end position="445"/>
    </location>
</feature>
<feature type="compositionally biased region" description="Basic residues" evidence="1">
    <location>
        <begin position="297"/>
        <end position="306"/>
    </location>
</feature>
<dbReference type="EMBL" id="OA882640">
    <property type="protein sequence ID" value="CAD7276336.1"/>
    <property type="molecule type" value="Genomic_DNA"/>
</dbReference>
<name>A0A7R9GD30_9CRUS</name>
<evidence type="ECO:0000256" key="1">
    <source>
        <dbReference type="SAM" id="MobiDB-lite"/>
    </source>
</evidence>
<dbReference type="EMBL" id="CAJPEX010000603">
    <property type="protein sequence ID" value="CAG0916488.1"/>
    <property type="molecule type" value="Genomic_DNA"/>
</dbReference>
<feature type="compositionally biased region" description="Polar residues" evidence="1">
    <location>
        <begin position="351"/>
        <end position="372"/>
    </location>
</feature>
<feature type="region of interest" description="Disordered" evidence="1">
    <location>
        <begin position="293"/>
        <end position="399"/>
    </location>
</feature>
<protein>
    <submittedName>
        <fullName evidence="2">Uncharacterized protein</fullName>
    </submittedName>
</protein>
<dbReference type="AlphaFoldDB" id="A0A7R9GD30"/>
<feature type="compositionally biased region" description="Polar residues" evidence="1">
    <location>
        <begin position="379"/>
        <end position="399"/>
    </location>
</feature>
<sequence>MRNNLFSYLRNGINGMFRGRGNCAMRRSADRKGPNQTQSPVVQDYESIQKMDDSDLVGNTVKFSNGRGTNLIQTAKAQLIPSGKIPAACLQNCEPCSNAALQLSQLRNNGVTLHPSSTSGNKQKLSEYEGQRSLGFYLSKSDNPILQQFQDDPNLQNSGRMANESNSGLGKLDIKPTTRKELLTKIVLPAEGDELLSSITLRFTPSKQNFKTLSDTHLKRKSSPVAAICTQGSASDSSRLLCTQSQIMEMIDSIMAEKAEGSKNSDAVSDEEDNVVLESRPCKPVWYGGGTGSCIGMKKKAKRRQARTITPNKSDDSDAAPSDHRRGHSERKRRDKNVKSKPRKRVKFSSGEISSCSKASKMTVYPSTTSPTDADEKPQSSTTNLTAASDTSNSTESVLQPQPALNNAEMMLMHDAKDESGNATKENNSAQSFRENESPADSSEFTQEQTLKGLRKQVKFAEPISTIHLIDRPEADTERFKCSQLTNSKFSIRGCETHHCTTHKCNHGTTITTWQHRCSMMPTSCVTPAGSRPYCDNEAQCREDDGIPTICAMKSAMQWPAHHSP</sequence>